<reference evidence="1 2" key="1">
    <citation type="journal article" date="2019" name="Commun. Biol.">
        <title>The bagworm genome reveals a unique fibroin gene that provides high tensile strength.</title>
        <authorList>
            <person name="Kono N."/>
            <person name="Nakamura H."/>
            <person name="Ohtoshi R."/>
            <person name="Tomita M."/>
            <person name="Numata K."/>
            <person name="Arakawa K."/>
        </authorList>
    </citation>
    <scope>NUCLEOTIDE SEQUENCE [LARGE SCALE GENOMIC DNA]</scope>
</reference>
<dbReference type="Proteomes" id="UP000299102">
    <property type="component" value="Unassembled WGS sequence"/>
</dbReference>
<protein>
    <submittedName>
        <fullName evidence="1">Calpain-A</fullName>
    </submittedName>
</protein>
<keyword evidence="2" id="KW-1185">Reference proteome</keyword>
<accession>A0A4C1UH08</accession>
<evidence type="ECO:0000313" key="2">
    <source>
        <dbReference type="Proteomes" id="UP000299102"/>
    </source>
</evidence>
<dbReference type="OrthoDB" id="7467700at2759"/>
<comment type="caution">
    <text evidence="1">The sequence shown here is derived from an EMBL/GenBank/DDBJ whole genome shotgun (WGS) entry which is preliminary data.</text>
</comment>
<proteinExistence type="predicted"/>
<evidence type="ECO:0000313" key="1">
    <source>
        <dbReference type="EMBL" id="GBP25688.1"/>
    </source>
</evidence>
<organism evidence="1 2">
    <name type="scientific">Eumeta variegata</name>
    <name type="common">Bagworm moth</name>
    <name type="synonym">Eumeta japonica</name>
    <dbReference type="NCBI Taxonomy" id="151549"/>
    <lineage>
        <taxon>Eukaryota</taxon>
        <taxon>Metazoa</taxon>
        <taxon>Ecdysozoa</taxon>
        <taxon>Arthropoda</taxon>
        <taxon>Hexapoda</taxon>
        <taxon>Insecta</taxon>
        <taxon>Pterygota</taxon>
        <taxon>Neoptera</taxon>
        <taxon>Endopterygota</taxon>
        <taxon>Lepidoptera</taxon>
        <taxon>Glossata</taxon>
        <taxon>Ditrysia</taxon>
        <taxon>Tineoidea</taxon>
        <taxon>Psychidae</taxon>
        <taxon>Oiketicinae</taxon>
        <taxon>Eumeta</taxon>
    </lineage>
</organism>
<sequence length="97" mass="10539">MAGQNGGANFGSMLQGAGRQLLNQGGQALLQYGAQALGNIINEVFQKKEVEQKRFLPSIKNYKVARRENITKILCVGLFKRGANDLAPTQFGSQINT</sequence>
<name>A0A4C1UH08_EUMVA</name>
<dbReference type="EMBL" id="BGZK01000171">
    <property type="protein sequence ID" value="GBP25688.1"/>
    <property type="molecule type" value="Genomic_DNA"/>
</dbReference>
<dbReference type="AlphaFoldDB" id="A0A4C1UH08"/>
<gene>
    <name evidence="1" type="primary">CalpA</name>
    <name evidence="1" type="ORF">EVAR_12166_1</name>
</gene>
<dbReference type="STRING" id="151549.A0A4C1UH08"/>